<dbReference type="Proteomes" id="UP000272117">
    <property type="component" value="Unassembled WGS sequence"/>
</dbReference>
<organism evidence="2 3">
    <name type="scientific">Rufibacter latericius</name>
    <dbReference type="NCBI Taxonomy" id="2487040"/>
    <lineage>
        <taxon>Bacteria</taxon>
        <taxon>Pseudomonadati</taxon>
        <taxon>Bacteroidota</taxon>
        <taxon>Cytophagia</taxon>
        <taxon>Cytophagales</taxon>
        <taxon>Hymenobacteraceae</taxon>
        <taxon>Rufibacter</taxon>
    </lineage>
</organism>
<dbReference type="RefSeq" id="WP_123127993.1">
    <property type="nucleotide sequence ID" value="NZ_RJJD01000010.1"/>
</dbReference>
<evidence type="ECO:0000313" key="2">
    <source>
        <dbReference type="EMBL" id="RNI24963.1"/>
    </source>
</evidence>
<accession>A0A3M9MJD0</accession>
<gene>
    <name evidence="2" type="ORF">EFB08_16090</name>
</gene>
<evidence type="ECO:0000256" key="1">
    <source>
        <dbReference type="SAM" id="SignalP"/>
    </source>
</evidence>
<dbReference type="AlphaFoldDB" id="A0A3M9MJD0"/>
<proteinExistence type="predicted"/>
<reference evidence="2 3" key="1">
    <citation type="submission" date="2018-11" db="EMBL/GenBank/DDBJ databases">
        <title>Rufibacter latericius sp. nov., isolated from water in Baiyang Lake.</title>
        <authorList>
            <person name="Yang Y."/>
        </authorList>
    </citation>
    <scope>NUCLEOTIDE SEQUENCE [LARGE SCALE GENOMIC DNA]</scope>
    <source>
        <strain evidence="2 3">R-22-1c-1</strain>
    </source>
</reference>
<evidence type="ECO:0000313" key="3">
    <source>
        <dbReference type="Proteomes" id="UP000272117"/>
    </source>
</evidence>
<sequence>MKKAICFLFSMWLISNQATAQERRINLVILVNDKLAFEELKNMYITTDSLEKERIYVNYVPGDLILTDSIYSLLTSDKIQHFKLHFSHFTYKGNKTESVPFYVGLSKQIFSLPYIVLNVYDFRDKKYKSWYQFHTKENFLVERIFPNSGLYIRKK</sequence>
<name>A0A3M9MJD0_9BACT</name>
<comment type="caution">
    <text evidence="2">The sequence shown here is derived from an EMBL/GenBank/DDBJ whole genome shotgun (WGS) entry which is preliminary data.</text>
</comment>
<keyword evidence="3" id="KW-1185">Reference proteome</keyword>
<dbReference type="EMBL" id="RJJD01000010">
    <property type="protein sequence ID" value="RNI24963.1"/>
    <property type="molecule type" value="Genomic_DNA"/>
</dbReference>
<dbReference type="OrthoDB" id="1441323at2"/>
<feature type="chain" id="PRO_5018317436" evidence="1">
    <location>
        <begin position="21"/>
        <end position="155"/>
    </location>
</feature>
<protein>
    <submittedName>
        <fullName evidence="2">Uncharacterized protein</fullName>
    </submittedName>
</protein>
<feature type="signal peptide" evidence="1">
    <location>
        <begin position="1"/>
        <end position="20"/>
    </location>
</feature>
<keyword evidence="1" id="KW-0732">Signal</keyword>